<protein>
    <submittedName>
        <fullName evidence="6">STAS domain-containing protein</fullName>
    </submittedName>
</protein>
<feature type="transmembrane region" description="Helical" evidence="5">
    <location>
        <begin position="314"/>
        <end position="332"/>
    </location>
</feature>
<comment type="subcellular location">
    <subcellularLocation>
        <location evidence="1">Membrane</location>
        <topology evidence="1">Multi-pass membrane protein</topology>
    </subcellularLocation>
</comment>
<dbReference type="EnsemblMetazoa" id="RPRC001304-RA">
    <property type="protein sequence ID" value="RPRC001304-PA"/>
    <property type="gene ID" value="RPRC001304"/>
</dbReference>
<evidence type="ECO:0000256" key="5">
    <source>
        <dbReference type="SAM" id="Phobius"/>
    </source>
</evidence>
<dbReference type="InterPro" id="IPR011547">
    <property type="entry name" value="SLC26A/SulP_dom"/>
</dbReference>
<dbReference type="AlphaFoldDB" id="T1HB95"/>
<dbReference type="InterPro" id="IPR001902">
    <property type="entry name" value="SLC26A/SulP_fam"/>
</dbReference>
<dbReference type="PROSITE" id="PS01130">
    <property type="entry name" value="SLC26A"/>
    <property type="match status" value="1"/>
</dbReference>
<organism evidence="6 7">
    <name type="scientific">Rhodnius prolixus</name>
    <name type="common">Triatomid bug</name>
    <dbReference type="NCBI Taxonomy" id="13249"/>
    <lineage>
        <taxon>Eukaryota</taxon>
        <taxon>Metazoa</taxon>
        <taxon>Ecdysozoa</taxon>
        <taxon>Arthropoda</taxon>
        <taxon>Hexapoda</taxon>
        <taxon>Insecta</taxon>
        <taxon>Pterygota</taxon>
        <taxon>Neoptera</taxon>
        <taxon>Paraneoptera</taxon>
        <taxon>Hemiptera</taxon>
        <taxon>Heteroptera</taxon>
        <taxon>Panheteroptera</taxon>
        <taxon>Cimicomorpha</taxon>
        <taxon>Reduviidae</taxon>
        <taxon>Triatominae</taxon>
        <taxon>Rhodnius</taxon>
    </lineage>
</organism>
<dbReference type="Pfam" id="PF00916">
    <property type="entry name" value="Sulfate_transp"/>
    <property type="match status" value="1"/>
</dbReference>
<evidence type="ECO:0000256" key="2">
    <source>
        <dbReference type="ARBA" id="ARBA00022692"/>
    </source>
</evidence>
<keyword evidence="2 5" id="KW-0812">Transmembrane</keyword>
<feature type="transmembrane region" description="Helical" evidence="5">
    <location>
        <begin position="63"/>
        <end position="86"/>
    </location>
</feature>
<dbReference type="GO" id="GO:0008271">
    <property type="term" value="F:secondary active sulfate transmembrane transporter activity"/>
    <property type="evidence" value="ECO:0007669"/>
    <property type="project" value="InterPro"/>
</dbReference>
<evidence type="ECO:0000256" key="4">
    <source>
        <dbReference type="ARBA" id="ARBA00023136"/>
    </source>
</evidence>
<dbReference type="GO" id="GO:0016020">
    <property type="term" value="C:membrane"/>
    <property type="evidence" value="ECO:0007669"/>
    <property type="project" value="UniProtKB-SubCell"/>
</dbReference>
<dbReference type="InterPro" id="IPR036513">
    <property type="entry name" value="STAS_dom_sf"/>
</dbReference>
<keyword evidence="3 5" id="KW-1133">Transmembrane helix</keyword>
<dbReference type="eggNOG" id="KOG0236">
    <property type="taxonomic scope" value="Eukaryota"/>
</dbReference>
<accession>T1HB95</accession>
<evidence type="ECO:0000313" key="7">
    <source>
        <dbReference type="Proteomes" id="UP000015103"/>
    </source>
</evidence>
<dbReference type="PROSITE" id="PS50801">
    <property type="entry name" value="STAS"/>
    <property type="match status" value="1"/>
</dbReference>
<dbReference type="OMA" id="YIEYRNT"/>
<dbReference type="HOGENOM" id="CLU_003182_12_2_1"/>
<feature type="transmembrane region" description="Helical" evidence="5">
    <location>
        <begin position="180"/>
        <end position="199"/>
    </location>
</feature>
<feature type="transmembrane region" description="Helical" evidence="5">
    <location>
        <begin position="412"/>
        <end position="440"/>
    </location>
</feature>
<evidence type="ECO:0000256" key="1">
    <source>
        <dbReference type="ARBA" id="ARBA00004141"/>
    </source>
</evidence>
<sequence length="524" mass="58084">MYTIDLKFNIKDKLAKKLPVIKFLWNYTKSEAATDLLAGITVGLMLIPQSIAYAALAGLNPQYGLYSSIAGGLVYAVLGTVKQVSIGPTALLALLTHQYAQENPSITALLSFISGAVCILFGFLNLGFIINFVSSPVISGYTSAAAVVIASSQIKGILGLKFSSKNFLTTFYQLYKNIDTIKYTDTILGITCIVALILIKEISRLKTFKHFKFLFYMSIGKNLIVVCVSTVLSYFLHTFGKTPFTLTGNITEGLPTISFPNFSPEYGNEKYSFLDILRTMGFGITTIILIVIISEIVVAKVFIKTERMDASQEIIALGMTNLLGSFIGAMPVSGSFSRSAVNSSCDVKTPLAGIYTAMLVLLALLFLTPYFYYIPRAALSAIIITAVVYMIEFEVILPMWKHNRKDIIPALGTFVSALCFGIEFGLICGLLIDMIFLMYYNTCLSINVEKYEKNQQDYLVFTPRNGILYPAANILQEKMFSEISKFQSNNNKILVLNLHHISHIDYTTMQTLKKMVVDFKVFTL</sequence>
<proteinExistence type="predicted"/>
<feature type="transmembrane region" description="Helical" evidence="5">
    <location>
        <begin position="379"/>
        <end position="400"/>
    </location>
</feature>
<dbReference type="InterPro" id="IPR018045">
    <property type="entry name" value="S04_transporter_CS"/>
</dbReference>
<dbReference type="PANTHER" id="PTHR11814">
    <property type="entry name" value="SULFATE TRANSPORTER"/>
    <property type="match status" value="1"/>
</dbReference>
<feature type="transmembrane region" description="Helical" evidence="5">
    <location>
        <begin position="211"/>
        <end position="236"/>
    </location>
</feature>
<feature type="transmembrane region" description="Helical" evidence="5">
    <location>
        <begin position="280"/>
        <end position="302"/>
    </location>
</feature>
<dbReference type="InParanoid" id="T1HB95"/>
<evidence type="ECO:0000313" key="6">
    <source>
        <dbReference type="EnsemblMetazoa" id="RPRC001304-PA"/>
    </source>
</evidence>
<dbReference type="VEuPathDB" id="VectorBase:RPRC001304"/>
<dbReference type="STRING" id="13249.T1HB95"/>
<dbReference type="EMBL" id="ACPB03010566">
    <property type="status" value="NOT_ANNOTATED_CDS"/>
    <property type="molecule type" value="Genomic_DNA"/>
</dbReference>
<evidence type="ECO:0000256" key="3">
    <source>
        <dbReference type="ARBA" id="ARBA00022989"/>
    </source>
</evidence>
<dbReference type="InterPro" id="IPR002645">
    <property type="entry name" value="STAS_dom"/>
</dbReference>
<feature type="transmembrane region" description="Helical" evidence="5">
    <location>
        <begin position="106"/>
        <end position="133"/>
    </location>
</feature>
<feature type="transmembrane region" description="Helical" evidence="5">
    <location>
        <begin position="36"/>
        <end position="56"/>
    </location>
</feature>
<dbReference type="Proteomes" id="UP000015103">
    <property type="component" value="Unassembled WGS sequence"/>
</dbReference>
<feature type="transmembrane region" description="Helical" evidence="5">
    <location>
        <begin position="352"/>
        <end position="372"/>
    </location>
</feature>
<name>T1HB95_RHOPR</name>
<keyword evidence="4 5" id="KW-0472">Membrane</keyword>
<dbReference type="Gene3D" id="3.30.750.24">
    <property type="entry name" value="STAS domain"/>
    <property type="match status" value="1"/>
</dbReference>
<keyword evidence="7" id="KW-1185">Reference proteome</keyword>
<reference evidence="6" key="1">
    <citation type="submission" date="2015-05" db="UniProtKB">
        <authorList>
            <consortium name="EnsemblMetazoa"/>
        </authorList>
    </citation>
    <scope>IDENTIFICATION</scope>
</reference>